<protein>
    <recommendedName>
        <fullName evidence="4 7">dTDP-glucose 4,6-dehydratase</fullName>
        <ecNumber evidence="4 7">4.2.1.46</ecNumber>
    </recommendedName>
</protein>
<evidence type="ECO:0000256" key="6">
    <source>
        <dbReference type="ARBA" id="ARBA00023239"/>
    </source>
</evidence>
<evidence type="ECO:0000313" key="9">
    <source>
        <dbReference type="EMBL" id="GGO63633.1"/>
    </source>
</evidence>
<dbReference type="RefSeq" id="WP_188688726.1">
    <property type="nucleotide sequence ID" value="NZ_BMLS01000001.1"/>
</dbReference>
<dbReference type="InterPro" id="IPR036291">
    <property type="entry name" value="NAD(P)-bd_dom_sf"/>
</dbReference>
<evidence type="ECO:0000256" key="4">
    <source>
        <dbReference type="ARBA" id="ARBA00011990"/>
    </source>
</evidence>
<keyword evidence="5" id="KW-0520">NAD</keyword>
<evidence type="ECO:0000259" key="8">
    <source>
        <dbReference type="Pfam" id="PF16363"/>
    </source>
</evidence>
<dbReference type="AlphaFoldDB" id="A0A917YR36"/>
<evidence type="ECO:0000256" key="3">
    <source>
        <dbReference type="ARBA" id="ARBA00008178"/>
    </source>
</evidence>
<dbReference type="NCBIfam" id="TIGR01181">
    <property type="entry name" value="dTDP_gluc_dehyt"/>
    <property type="match status" value="1"/>
</dbReference>
<accession>A0A917YR36</accession>
<evidence type="ECO:0000256" key="7">
    <source>
        <dbReference type="RuleBase" id="RU004473"/>
    </source>
</evidence>
<dbReference type="Proteomes" id="UP000606935">
    <property type="component" value="Unassembled WGS sequence"/>
</dbReference>
<evidence type="ECO:0000313" key="10">
    <source>
        <dbReference type="Proteomes" id="UP000606935"/>
    </source>
</evidence>
<dbReference type="EMBL" id="BMLS01000001">
    <property type="protein sequence ID" value="GGO63633.1"/>
    <property type="molecule type" value="Genomic_DNA"/>
</dbReference>
<dbReference type="Gene3D" id="3.40.50.720">
    <property type="entry name" value="NAD(P)-binding Rossmann-like Domain"/>
    <property type="match status" value="1"/>
</dbReference>
<dbReference type="SUPFAM" id="SSF51735">
    <property type="entry name" value="NAD(P)-binding Rossmann-fold domains"/>
    <property type="match status" value="1"/>
</dbReference>
<sequence length="360" mass="40188">MTRHMLVTGGAGFIGANFVHYWLNKHPQDRVVVLDALTYAGNEQNLVMVSNEPGFKFVKGDICDTALVETLLREEAINTVVHFAAESHVDRSISGPDAFIETNIIGTYSLLKAAKKVWIDEPKAAGRDAIAHRFHHVSTDEVYGTLGPQDPAFTENTAYAPNSPYSASKAASDHLVRAYHHTYGLEVTTSNCSNNYGPFHFPEKLIPLIITNILHDQPLPVYGDGKQIRDWLYVEDHARGIELVLDKGQVGENYNIGGHNEWANIDIVQLLCQLMNQAFSSRPELAARYPLATLAAQGRSEALIRYVTDRPGHDRRYAIDATKTGQELGYQPVESFASGIEKTLNWYLDNEAWWQPLRGK</sequence>
<reference evidence="9" key="1">
    <citation type="journal article" date="2014" name="Int. J. Syst. Evol. Microbiol.">
        <title>Complete genome sequence of Corynebacterium casei LMG S-19264T (=DSM 44701T), isolated from a smear-ripened cheese.</title>
        <authorList>
            <consortium name="US DOE Joint Genome Institute (JGI-PGF)"/>
            <person name="Walter F."/>
            <person name="Albersmeier A."/>
            <person name="Kalinowski J."/>
            <person name="Ruckert C."/>
        </authorList>
    </citation>
    <scope>NUCLEOTIDE SEQUENCE</scope>
    <source>
        <strain evidence="9">CGMCC 1.7086</strain>
    </source>
</reference>
<feature type="domain" description="NAD(P)-binding" evidence="8">
    <location>
        <begin position="6"/>
        <end position="343"/>
    </location>
</feature>
<dbReference type="EC" id="4.2.1.46" evidence="4 7"/>
<dbReference type="PANTHER" id="PTHR43000">
    <property type="entry name" value="DTDP-D-GLUCOSE 4,6-DEHYDRATASE-RELATED"/>
    <property type="match status" value="1"/>
</dbReference>
<comment type="similarity">
    <text evidence="3 7">Belongs to the NAD(P)-dependent epimerase/dehydratase family. dTDP-glucose dehydratase subfamily.</text>
</comment>
<dbReference type="GO" id="GO:0008460">
    <property type="term" value="F:dTDP-glucose 4,6-dehydratase activity"/>
    <property type="evidence" value="ECO:0007669"/>
    <property type="project" value="UniProtKB-EC"/>
</dbReference>
<dbReference type="InterPro" id="IPR005888">
    <property type="entry name" value="dTDP_Gluc_deHydtase"/>
</dbReference>
<keyword evidence="6 7" id="KW-0456">Lyase</keyword>
<proteinExistence type="inferred from homology"/>
<dbReference type="InterPro" id="IPR020904">
    <property type="entry name" value="Sc_DH/Rdtase_CS"/>
</dbReference>
<keyword evidence="10" id="KW-1185">Reference proteome</keyword>
<comment type="catalytic activity">
    <reaction evidence="1 7">
        <text>dTDP-alpha-D-glucose = dTDP-4-dehydro-6-deoxy-alpha-D-glucose + H2O</text>
        <dbReference type="Rhea" id="RHEA:17221"/>
        <dbReference type="ChEBI" id="CHEBI:15377"/>
        <dbReference type="ChEBI" id="CHEBI:57477"/>
        <dbReference type="ChEBI" id="CHEBI:57649"/>
        <dbReference type="EC" id="4.2.1.46"/>
    </reaction>
</comment>
<comment type="caution">
    <text evidence="9">The sequence shown here is derived from an EMBL/GenBank/DDBJ whole genome shotgun (WGS) entry which is preliminary data.</text>
</comment>
<dbReference type="GO" id="GO:0009225">
    <property type="term" value="P:nucleotide-sugar metabolic process"/>
    <property type="evidence" value="ECO:0007669"/>
    <property type="project" value="InterPro"/>
</dbReference>
<organism evidence="9 10">
    <name type="scientific">Bowmanella pacifica</name>
    <dbReference type="NCBI Taxonomy" id="502051"/>
    <lineage>
        <taxon>Bacteria</taxon>
        <taxon>Pseudomonadati</taxon>
        <taxon>Pseudomonadota</taxon>
        <taxon>Gammaproteobacteria</taxon>
        <taxon>Alteromonadales</taxon>
        <taxon>Alteromonadaceae</taxon>
        <taxon>Bowmanella</taxon>
    </lineage>
</organism>
<dbReference type="PROSITE" id="PS00061">
    <property type="entry name" value="ADH_SHORT"/>
    <property type="match status" value="1"/>
</dbReference>
<evidence type="ECO:0000256" key="2">
    <source>
        <dbReference type="ARBA" id="ARBA00001911"/>
    </source>
</evidence>
<reference evidence="9" key="2">
    <citation type="submission" date="2020-09" db="EMBL/GenBank/DDBJ databases">
        <authorList>
            <person name="Sun Q."/>
            <person name="Zhou Y."/>
        </authorList>
    </citation>
    <scope>NUCLEOTIDE SEQUENCE</scope>
    <source>
        <strain evidence="9">CGMCC 1.7086</strain>
    </source>
</reference>
<comment type="cofactor">
    <cofactor evidence="2 7">
        <name>NAD(+)</name>
        <dbReference type="ChEBI" id="CHEBI:57540"/>
    </cofactor>
</comment>
<name>A0A917YR36_9ALTE</name>
<dbReference type="Gene3D" id="3.90.25.10">
    <property type="entry name" value="UDP-galactose 4-epimerase, domain 1"/>
    <property type="match status" value="1"/>
</dbReference>
<gene>
    <name evidence="9" type="primary">rfbB</name>
    <name evidence="9" type="ORF">GCM10010982_01120</name>
</gene>
<evidence type="ECO:0000256" key="1">
    <source>
        <dbReference type="ARBA" id="ARBA00001539"/>
    </source>
</evidence>
<dbReference type="InterPro" id="IPR016040">
    <property type="entry name" value="NAD(P)-bd_dom"/>
</dbReference>
<dbReference type="Pfam" id="PF16363">
    <property type="entry name" value="GDP_Man_Dehyd"/>
    <property type="match status" value="1"/>
</dbReference>
<dbReference type="CDD" id="cd05246">
    <property type="entry name" value="dTDP_GD_SDR_e"/>
    <property type="match status" value="1"/>
</dbReference>
<evidence type="ECO:0000256" key="5">
    <source>
        <dbReference type="ARBA" id="ARBA00023027"/>
    </source>
</evidence>